<keyword evidence="5" id="KW-1185">Reference proteome</keyword>
<dbReference type="AlphaFoldDB" id="A0A372NNZ7"/>
<dbReference type="Proteomes" id="UP000264217">
    <property type="component" value="Unassembled WGS sequence"/>
</dbReference>
<evidence type="ECO:0000259" key="3">
    <source>
        <dbReference type="SMART" id="SM00014"/>
    </source>
</evidence>
<dbReference type="RefSeq" id="WP_117394281.1">
    <property type="nucleotide sequence ID" value="NZ_QWDC01000008.1"/>
</dbReference>
<evidence type="ECO:0000313" key="5">
    <source>
        <dbReference type="Proteomes" id="UP000264217"/>
    </source>
</evidence>
<feature type="signal peptide" evidence="2">
    <location>
        <begin position="1"/>
        <end position="21"/>
    </location>
</feature>
<dbReference type="SMART" id="SM00014">
    <property type="entry name" value="acidPPc"/>
    <property type="match status" value="1"/>
</dbReference>
<dbReference type="SUPFAM" id="SSF48317">
    <property type="entry name" value="Acid phosphatase/Vanadium-dependent haloperoxidase"/>
    <property type="match status" value="1"/>
</dbReference>
<feature type="transmembrane region" description="Helical" evidence="1">
    <location>
        <begin position="57"/>
        <end position="76"/>
    </location>
</feature>
<dbReference type="Gene3D" id="1.20.144.10">
    <property type="entry name" value="Phosphatidic acid phosphatase type 2/haloperoxidase"/>
    <property type="match status" value="1"/>
</dbReference>
<feature type="domain" description="Phosphatidic acid phosphatase type 2/haloperoxidase" evidence="3">
    <location>
        <begin position="131"/>
        <end position="232"/>
    </location>
</feature>
<accession>A0A372NNZ7</accession>
<proteinExistence type="predicted"/>
<keyword evidence="2" id="KW-0732">Signal</keyword>
<sequence>MRNLKKLLLLCMILNCRVATYGQQTKSDTVKKLNVADTLKKDLFTAPDTVRRLRSKGWALIPPAVLVAYGASNFFFKPVRNLDKSIYNDINEDHPNFRHHPENFFQYTPVALVYGLNLVGIHGKNTFIDRTMIFVMAEGMMTLSTFSLKKISHRLRPDGSDYKSFPSGHTANAFLGAEFMAQELGDKSIGYSAVGYSFATATGILRMFNRDHWFSDVVAGAGFGILSTKAAYLLYPYVRNRLFKKGREKGEGRTRQEELRKKERTNSTLLIPTYQPGYLGLQFAMEF</sequence>
<dbReference type="EMBL" id="QWDC01000008">
    <property type="protein sequence ID" value="RFZ89963.1"/>
    <property type="molecule type" value="Genomic_DNA"/>
</dbReference>
<comment type="caution">
    <text evidence="4">The sequence shown here is derived from an EMBL/GenBank/DDBJ whole genome shotgun (WGS) entry which is preliminary data.</text>
</comment>
<feature type="chain" id="PRO_5016672960" evidence="2">
    <location>
        <begin position="22"/>
        <end position="287"/>
    </location>
</feature>
<protein>
    <submittedName>
        <fullName evidence="4">PAP2 family protein</fullName>
    </submittedName>
</protein>
<dbReference type="PANTHER" id="PTHR14969:SF13">
    <property type="entry name" value="AT30094P"/>
    <property type="match status" value="1"/>
</dbReference>
<dbReference type="PANTHER" id="PTHR14969">
    <property type="entry name" value="SPHINGOSINE-1-PHOSPHATE PHOSPHOHYDROLASE"/>
    <property type="match status" value="1"/>
</dbReference>
<reference evidence="4 5" key="1">
    <citation type="submission" date="2018-08" db="EMBL/GenBank/DDBJ databases">
        <title>Mucilaginibacter sp. MYSH2.</title>
        <authorList>
            <person name="Seo T."/>
        </authorList>
    </citation>
    <scope>NUCLEOTIDE SEQUENCE [LARGE SCALE GENOMIC DNA]</scope>
    <source>
        <strain evidence="4 5">MYSH2</strain>
    </source>
</reference>
<name>A0A372NNZ7_9SPHI</name>
<dbReference type="Pfam" id="PF01569">
    <property type="entry name" value="PAP2"/>
    <property type="match status" value="1"/>
</dbReference>
<feature type="transmembrane region" description="Helical" evidence="1">
    <location>
        <begin position="189"/>
        <end position="208"/>
    </location>
</feature>
<dbReference type="InterPro" id="IPR000326">
    <property type="entry name" value="PAP2/HPO"/>
</dbReference>
<dbReference type="CDD" id="cd03394">
    <property type="entry name" value="PAP2_like_5"/>
    <property type="match status" value="1"/>
</dbReference>
<evidence type="ECO:0000256" key="2">
    <source>
        <dbReference type="SAM" id="SignalP"/>
    </source>
</evidence>
<organism evidence="4 5">
    <name type="scientific">Mucilaginibacter conchicola</name>
    <dbReference type="NCBI Taxonomy" id="2303333"/>
    <lineage>
        <taxon>Bacteria</taxon>
        <taxon>Pseudomonadati</taxon>
        <taxon>Bacteroidota</taxon>
        <taxon>Sphingobacteriia</taxon>
        <taxon>Sphingobacteriales</taxon>
        <taxon>Sphingobacteriaceae</taxon>
        <taxon>Mucilaginibacter</taxon>
    </lineage>
</organism>
<keyword evidence="1" id="KW-0472">Membrane</keyword>
<dbReference type="OrthoDB" id="9773582at2"/>
<evidence type="ECO:0000256" key="1">
    <source>
        <dbReference type="SAM" id="Phobius"/>
    </source>
</evidence>
<keyword evidence="1" id="KW-1133">Transmembrane helix</keyword>
<feature type="transmembrane region" description="Helical" evidence="1">
    <location>
        <begin position="214"/>
        <end position="235"/>
    </location>
</feature>
<keyword evidence="1" id="KW-0812">Transmembrane</keyword>
<evidence type="ECO:0000313" key="4">
    <source>
        <dbReference type="EMBL" id="RFZ89963.1"/>
    </source>
</evidence>
<dbReference type="InterPro" id="IPR036938">
    <property type="entry name" value="PAP2/HPO_sf"/>
</dbReference>
<gene>
    <name evidence="4" type="ORF">D0C36_24005</name>
</gene>